<reference evidence="1" key="2">
    <citation type="submission" date="2017-11" db="EMBL/GenBank/DDBJ databases">
        <title>Coralsnake Venomics: Analyses of Venom Gland Transcriptomes and Proteomes of Six Brazilian Taxa.</title>
        <authorList>
            <person name="Aird S.D."/>
            <person name="Jorge da Silva N."/>
            <person name="Qiu L."/>
            <person name="Villar-Briones A."/>
            <person name="Aparecida-Saddi V."/>
            <person name="Campos-Telles M.P."/>
            <person name="Grau M."/>
            <person name="Mikheyev A.S."/>
        </authorList>
    </citation>
    <scope>NUCLEOTIDE SEQUENCE</scope>
    <source>
        <tissue evidence="1">Venom_gland</tissue>
    </source>
</reference>
<accession>A0A2D4FET7</accession>
<sequence length="112" mass="13520">MDVIWLGDKLYLTGRKEDLFYTCRKDFLKNGLTFCPFLKPSLKQKRTEFFKISVTKESKYRGFVNLELHSSFFIWMDRFNLSLKPCFSNLLNYFLVPWPMFVKKIKIKENLV</sequence>
<protein>
    <submittedName>
        <fullName evidence="1">Uncharacterized protein</fullName>
    </submittedName>
</protein>
<dbReference type="EMBL" id="IACJ01061246">
    <property type="protein sequence ID" value="LAA46007.1"/>
    <property type="molecule type" value="Transcribed_RNA"/>
</dbReference>
<dbReference type="AlphaFoldDB" id="A0A2D4FET7"/>
<reference evidence="1" key="1">
    <citation type="submission" date="2017-07" db="EMBL/GenBank/DDBJ databases">
        <authorList>
            <person name="Mikheyev A."/>
            <person name="Grau M."/>
        </authorList>
    </citation>
    <scope>NUCLEOTIDE SEQUENCE</scope>
    <source>
        <tissue evidence="1">Venom_gland</tissue>
    </source>
</reference>
<name>A0A2D4FET7_MICCO</name>
<organism evidence="1">
    <name type="scientific">Micrurus corallinus</name>
    <name type="common">Brazilian coral snake</name>
    <dbReference type="NCBI Taxonomy" id="54390"/>
    <lineage>
        <taxon>Eukaryota</taxon>
        <taxon>Metazoa</taxon>
        <taxon>Chordata</taxon>
        <taxon>Craniata</taxon>
        <taxon>Vertebrata</taxon>
        <taxon>Euteleostomi</taxon>
        <taxon>Lepidosauria</taxon>
        <taxon>Squamata</taxon>
        <taxon>Bifurcata</taxon>
        <taxon>Unidentata</taxon>
        <taxon>Episquamata</taxon>
        <taxon>Toxicofera</taxon>
        <taxon>Serpentes</taxon>
        <taxon>Colubroidea</taxon>
        <taxon>Elapidae</taxon>
        <taxon>Elapinae</taxon>
        <taxon>Micrurus</taxon>
    </lineage>
</organism>
<proteinExistence type="predicted"/>
<evidence type="ECO:0000313" key="1">
    <source>
        <dbReference type="EMBL" id="LAA46007.1"/>
    </source>
</evidence>